<evidence type="ECO:0000256" key="2">
    <source>
        <dbReference type="ARBA" id="ARBA00006375"/>
    </source>
</evidence>
<dbReference type="GO" id="GO:0005840">
    <property type="term" value="C:ribosome"/>
    <property type="evidence" value="ECO:0007669"/>
    <property type="project" value="UniProtKB-KW"/>
</dbReference>
<dbReference type="Gene3D" id="1.50.40.10">
    <property type="entry name" value="Mitochondrial carrier domain"/>
    <property type="match status" value="1"/>
</dbReference>
<keyword evidence="8" id="KW-0689">Ribosomal protein</keyword>
<reference evidence="16 17" key="3">
    <citation type="journal article" date="2015" name="Genome Announc.">
        <title>Draft Genome Sequence of the Archiascomycetous Yeast Saitoella complicata.</title>
        <authorList>
            <person name="Yamauchi K."/>
            <person name="Kondo S."/>
            <person name="Hamamoto M."/>
            <person name="Takahashi Y."/>
            <person name="Ogura Y."/>
            <person name="Hayashi T."/>
            <person name="Nishida H."/>
        </authorList>
    </citation>
    <scope>NUCLEOTIDE SEQUENCE [LARGE SCALE GENOMIC DNA]</scope>
    <source>
        <strain evidence="16 17">NRRL Y-17804</strain>
    </source>
</reference>
<keyword evidence="17" id="KW-1185">Reference proteome</keyword>
<dbReference type="InterPro" id="IPR012340">
    <property type="entry name" value="NA-bd_OB-fold"/>
</dbReference>
<dbReference type="PANTHER" id="PTHR45758:SF4">
    <property type="entry name" value="MITOFERRIN-1"/>
    <property type="match status" value="1"/>
</dbReference>
<evidence type="ECO:0000256" key="1">
    <source>
        <dbReference type="ARBA" id="ARBA00004448"/>
    </source>
</evidence>
<keyword evidence="12" id="KW-0687">Ribonucleoprotein</keyword>
<protein>
    <recommendedName>
        <fullName evidence="18">30S ribosomal protein S17</fullName>
    </recommendedName>
</protein>
<evidence type="ECO:0000256" key="11">
    <source>
        <dbReference type="ARBA" id="ARBA00023136"/>
    </source>
</evidence>
<dbReference type="Pfam" id="PF00366">
    <property type="entry name" value="Ribosomal_S17"/>
    <property type="match status" value="1"/>
</dbReference>
<comment type="similarity">
    <text evidence="3">Belongs to the universal ribosomal protein uS17 family.</text>
</comment>
<dbReference type="GO" id="GO:0048250">
    <property type="term" value="P:iron import into the mitochondrion"/>
    <property type="evidence" value="ECO:0007669"/>
    <property type="project" value="TreeGrafter"/>
</dbReference>
<evidence type="ECO:0000313" key="17">
    <source>
        <dbReference type="Proteomes" id="UP000033140"/>
    </source>
</evidence>
<dbReference type="CDD" id="cd00364">
    <property type="entry name" value="Ribosomal_uS17"/>
    <property type="match status" value="1"/>
</dbReference>
<keyword evidence="4 14" id="KW-0813">Transport</keyword>
<dbReference type="PRINTS" id="PR00926">
    <property type="entry name" value="MITOCARRIER"/>
</dbReference>
<dbReference type="InterPro" id="IPR002067">
    <property type="entry name" value="MCP"/>
</dbReference>
<evidence type="ECO:0000256" key="13">
    <source>
        <dbReference type="PROSITE-ProRule" id="PRU00282"/>
    </source>
</evidence>
<comment type="similarity">
    <text evidence="2 14">Belongs to the mitochondrial carrier (TC 2.A.29) family.</text>
</comment>
<keyword evidence="9" id="KW-1133">Transmembrane helix</keyword>
<evidence type="ECO:0000256" key="8">
    <source>
        <dbReference type="ARBA" id="ARBA00022980"/>
    </source>
</evidence>
<dbReference type="GO" id="GO:0005743">
    <property type="term" value="C:mitochondrial inner membrane"/>
    <property type="evidence" value="ECO:0007669"/>
    <property type="project" value="UniProtKB-SubCell"/>
</dbReference>
<feature type="repeat" description="Solcar" evidence="13">
    <location>
        <begin position="184"/>
        <end position="268"/>
    </location>
</feature>
<dbReference type="Gene3D" id="2.40.50.140">
    <property type="entry name" value="Nucleic acid-binding proteins"/>
    <property type="match status" value="1"/>
</dbReference>
<dbReference type="GO" id="GO:1990904">
    <property type="term" value="C:ribonucleoprotein complex"/>
    <property type="evidence" value="ECO:0007669"/>
    <property type="project" value="UniProtKB-KW"/>
</dbReference>
<dbReference type="GO" id="GO:0015093">
    <property type="term" value="F:ferrous iron transmembrane transporter activity"/>
    <property type="evidence" value="ECO:0007669"/>
    <property type="project" value="TreeGrafter"/>
</dbReference>
<evidence type="ECO:0000256" key="10">
    <source>
        <dbReference type="ARBA" id="ARBA00023128"/>
    </source>
</evidence>
<dbReference type="Proteomes" id="UP000033140">
    <property type="component" value="Unassembled WGS sequence"/>
</dbReference>
<dbReference type="SUPFAM" id="SSF103506">
    <property type="entry name" value="Mitochondrial carrier"/>
    <property type="match status" value="1"/>
</dbReference>
<evidence type="ECO:0000256" key="6">
    <source>
        <dbReference type="ARBA" id="ARBA00022737"/>
    </source>
</evidence>
<dbReference type="GO" id="GO:0003735">
    <property type="term" value="F:structural constituent of ribosome"/>
    <property type="evidence" value="ECO:0007669"/>
    <property type="project" value="InterPro"/>
</dbReference>
<keyword evidence="6" id="KW-0677">Repeat</keyword>
<dbReference type="PROSITE" id="PS50920">
    <property type="entry name" value="SOLCAR"/>
    <property type="match status" value="3"/>
</dbReference>
<keyword evidence="5 13" id="KW-0812">Transmembrane</keyword>
<dbReference type="AlphaFoldDB" id="A0A0E9NEG5"/>
<evidence type="ECO:0000256" key="3">
    <source>
        <dbReference type="ARBA" id="ARBA00010254"/>
    </source>
</evidence>
<dbReference type="Pfam" id="PF00153">
    <property type="entry name" value="Mito_carr"/>
    <property type="match status" value="3"/>
</dbReference>
<sequence length="548" mass="59795">MTGLFFVSRKSRCLSGPRNPNHRHKTINDSIPPPKVPPLSSAGLSAKRKIPGPTTRNFNTENMAAHQSSQAAIIEDDEVDYESLSPNSSMTANMLAGAFAGIMEHTVMYPIDAIKTRMQVVNPSPAAVYTGVTNAVARISSVEGVRALWRGMTSVVMGAGPAHAVHFATYEFVKESVGGNESGHRIFETAVAGGCATIANDALMNPFDVIKQRMQMHGSTYKSVPEAARAIHKAEGFRAFYISYPTTLTMNIPFTAIQFSAYESFSQMLNPTKKYDPLSHVIAGGLAGATAAALTTPLDVIKTLLQTRGSSQDERIRKCSSMKEAAKIIYETQGSWGFLRGLRPRIISSVPATAICWGSYEAGKEIYKRTTAGQLGSCTGSTEHTQKYDDQKSGCPSKPLLQSFSTTFIMPIHRGVVVSAGLMAKTIKVRVATRVTHPIVRKVITKHTNFLVHDEEQTGQIGDIVEIAEGKQRSSKKNYTLTKKIHEAKLPALLAQAAAEQANQAQQENQPQQAQQENQPQQAQQENQPQQAQQENQAKQAKRAKREK</sequence>
<evidence type="ECO:0000256" key="4">
    <source>
        <dbReference type="ARBA" id="ARBA00022448"/>
    </source>
</evidence>
<comment type="caution">
    <text evidence="16">The sequence shown here is derived from an EMBL/GenBank/DDBJ whole genome shotgun (WGS) entry which is preliminary data.</text>
</comment>
<reference evidence="16 17" key="1">
    <citation type="journal article" date="2011" name="J. Gen. Appl. Microbiol.">
        <title>Draft genome sequencing of the enigmatic yeast Saitoella complicata.</title>
        <authorList>
            <person name="Nishida H."/>
            <person name="Hamamoto M."/>
            <person name="Sugiyama J."/>
        </authorList>
    </citation>
    <scope>NUCLEOTIDE SEQUENCE [LARGE SCALE GENOMIC DNA]</scope>
    <source>
        <strain evidence="16 17">NRRL Y-17804</strain>
    </source>
</reference>
<reference evidence="16 17" key="2">
    <citation type="journal article" date="2014" name="J. Gen. Appl. Microbiol.">
        <title>The early diverging ascomycetous budding yeast Saitoella complicata has three histone deacetylases belonging to the Clr6, Hos2, and Rpd3 lineages.</title>
        <authorList>
            <person name="Nishida H."/>
            <person name="Matsumoto T."/>
            <person name="Kondo S."/>
            <person name="Hamamoto M."/>
            <person name="Yoshikawa H."/>
        </authorList>
    </citation>
    <scope>NUCLEOTIDE SEQUENCE [LARGE SCALE GENOMIC DNA]</scope>
    <source>
        <strain evidence="16 17">NRRL Y-17804</strain>
    </source>
</reference>
<proteinExistence type="inferred from homology"/>
<dbReference type="EMBL" id="BACD03000013">
    <property type="protein sequence ID" value="GAO48203.1"/>
    <property type="molecule type" value="Genomic_DNA"/>
</dbReference>
<keyword evidence="7" id="KW-0999">Mitochondrion inner membrane</keyword>
<dbReference type="SUPFAM" id="SSF50249">
    <property type="entry name" value="Nucleic acid-binding proteins"/>
    <property type="match status" value="1"/>
</dbReference>
<evidence type="ECO:0008006" key="18">
    <source>
        <dbReference type="Google" id="ProtNLM"/>
    </source>
</evidence>
<evidence type="ECO:0000256" key="5">
    <source>
        <dbReference type="ARBA" id="ARBA00022692"/>
    </source>
</evidence>
<dbReference type="InterPro" id="IPR000266">
    <property type="entry name" value="Ribosomal_uS17"/>
</dbReference>
<evidence type="ECO:0000256" key="9">
    <source>
        <dbReference type="ARBA" id="ARBA00022989"/>
    </source>
</evidence>
<dbReference type="GO" id="GO:0006412">
    <property type="term" value="P:translation"/>
    <property type="evidence" value="ECO:0007669"/>
    <property type="project" value="InterPro"/>
</dbReference>
<keyword evidence="11 13" id="KW-0472">Membrane</keyword>
<feature type="region of interest" description="Disordered" evidence="15">
    <location>
        <begin position="496"/>
        <end position="548"/>
    </location>
</feature>
<dbReference type="FunFam" id="1.50.40.10:FF:000029">
    <property type="entry name" value="Solute carrier family 25 member 28"/>
    <property type="match status" value="1"/>
</dbReference>
<name>A0A0E9NEG5_SAICN</name>
<feature type="compositionally biased region" description="Low complexity" evidence="15">
    <location>
        <begin position="496"/>
        <end position="539"/>
    </location>
</feature>
<organism evidence="16 17">
    <name type="scientific">Saitoella complicata (strain BCRC 22490 / CBS 7301 / JCM 7358 / NBRC 10748 / NRRL Y-17804)</name>
    <dbReference type="NCBI Taxonomy" id="698492"/>
    <lineage>
        <taxon>Eukaryota</taxon>
        <taxon>Fungi</taxon>
        <taxon>Dikarya</taxon>
        <taxon>Ascomycota</taxon>
        <taxon>Taphrinomycotina</taxon>
        <taxon>Taphrinomycotina incertae sedis</taxon>
        <taxon>Saitoella</taxon>
    </lineage>
</organism>
<dbReference type="PANTHER" id="PTHR45758">
    <property type="entry name" value="MITOFERRIN-1-RELATED"/>
    <property type="match status" value="1"/>
</dbReference>
<evidence type="ECO:0000313" key="16">
    <source>
        <dbReference type="EMBL" id="GAO48203.1"/>
    </source>
</evidence>
<gene>
    <name evidence="16" type="ORF">G7K_2383-t1</name>
</gene>
<dbReference type="STRING" id="698492.A0A0E9NEG5"/>
<evidence type="ECO:0000256" key="12">
    <source>
        <dbReference type="ARBA" id="ARBA00023274"/>
    </source>
</evidence>
<evidence type="ECO:0000256" key="7">
    <source>
        <dbReference type="ARBA" id="ARBA00022792"/>
    </source>
</evidence>
<feature type="region of interest" description="Disordered" evidence="15">
    <location>
        <begin position="12"/>
        <end position="59"/>
    </location>
</feature>
<keyword evidence="10" id="KW-0496">Mitochondrion</keyword>
<evidence type="ECO:0000256" key="15">
    <source>
        <dbReference type="SAM" id="MobiDB-lite"/>
    </source>
</evidence>
<evidence type="ECO:0000256" key="14">
    <source>
        <dbReference type="RuleBase" id="RU000488"/>
    </source>
</evidence>
<accession>A0A0E9NEG5</accession>
<feature type="repeat" description="Solcar" evidence="13">
    <location>
        <begin position="275"/>
        <end position="366"/>
    </location>
</feature>
<dbReference type="InterPro" id="IPR018108">
    <property type="entry name" value="MCP_transmembrane"/>
</dbReference>
<dbReference type="InterPro" id="IPR023395">
    <property type="entry name" value="MCP_dom_sf"/>
</dbReference>
<feature type="repeat" description="Solcar" evidence="13">
    <location>
        <begin position="88"/>
        <end position="176"/>
    </location>
</feature>
<comment type="subcellular location">
    <subcellularLocation>
        <location evidence="1">Mitochondrion inner membrane</location>
        <topology evidence="1">Multi-pass membrane protein</topology>
    </subcellularLocation>
</comment>